<comment type="caution">
    <text evidence="1">The sequence shown here is derived from an EMBL/GenBank/DDBJ whole genome shotgun (WGS) entry which is preliminary data.</text>
</comment>
<evidence type="ECO:0000313" key="2">
    <source>
        <dbReference type="Proteomes" id="UP001055811"/>
    </source>
</evidence>
<sequence length="189" mass="21080">MVTQRFSSVRRFTKAKSVKIWFGLISATRFQSIAATKKEGKLTLNLKQSEKVLYELEPIDQQLAVTFSHDGSLLAVGREYMMDEVSEFCKFSHDALNNEVLYVTAMRDQGGCIVKWNTTLSGTVVKPMKQIVKEGQVICYVDQLGGDLPIESDVGGQVIKILRDDCEPVGHGDALIAILPSFPRIKKLQ</sequence>
<protein>
    <submittedName>
        <fullName evidence="1">Uncharacterized protein</fullName>
    </submittedName>
</protein>
<accession>A0ACB9AJX3</accession>
<proteinExistence type="predicted"/>
<evidence type="ECO:0000313" key="1">
    <source>
        <dbReference type="EMBL" id="KAI3710462.1"/>
    </source>
</evidence>
<keyword evidence="2" id="KW-1185">Reference proteome</keyword>
<dbReference type="Proteomes" id="UP001055811">
    <property type="component" value="Linkage Group LG07"/>
</dbReference>
<reference evidence="1 2" key="2">
    <citation type="journal article" date="2022" name="Mol. Ecol. Resour.">
        <title>The genomes of chicory, endive, great burdock and yacon provide insights into Asteraceae paleo-polyploidization history and plant inulin production.</title>
        <authorList>
            <person name="Fan W."/>
            <person name="Wang S."/>
            <person name="Wang H."/>
            <person name="Wang A."/>
            <person name="Jiang F."/>
            <person name="Liu H."/>
            <person name="Zhao H."/>
            <person name="Xu D."/>
            <person name="Zhang Y."/>
        </authorList>
    </citation>
    <scope>NUCLEOTIDE SEQUENCE [LARGE SCALE GENOMIC DNA]</scope>
    <source>
        <strain evidence="2">cv. Punajuju</strain>
        <tissue evidence="1">Leaves</tissue>
    </source>
</reference>
<organism evidence="1 2">
    <name type="scientific">Cichorium intybus</name>
    <name type="common">Chicory</name>
    <dbReference type="NCBI Taxonomy" id="13427"/>
    <lineage>
        <taxon>Eukaryota</taxon>
        <taxon>Viridiplantae</taxon>
        <taxon>Streptophyta</taxon>
        <taxon>Embryophyta</taxon>
        <taxon>Tracheophyta</taxon>
        <taxon>Spermatophyta</taxon>
        <taxon>Magnoliopsida</taxon>
        <taxon>eudicotyledons</taxon>
        <taxon>Gunneridae</taxon>
        <taxon>Pentapetalae</taxon>
        <taxon>asterids</taxon>
        <taxon>campanulids</taxon>
        <taxon>Asterales</taxon>
        <taxon>Asteraceae</taxon>
        <taxon>Cichorioideae</taxon>
        <taxon>Cichorieae</taxon>
        <taxon>Cichoriinae</taxon>
        <taxon>Cichorium</taxon>
    </lineage>
</organism>
<reference evidence="2" key="1">
    <citation type="journal article" date="2022" name="Mol. Ecol. Resour.">
        <title>The genomes of chicory, endive, great burdock and yacon provide insights into Asteraceae palaeo-polyploidization history and plant inulin production.</title>
        <authorList>
            <person name="Fan W."/>
            <person name="Wang S."/>
            <person name="Wang H."/>
            <person name="Wang A."/>
            <person name="Jiang F."/>
            <person name="Liu H."/>
            <person name="Zhao H."/>
            <person name="Xu D."/>
            <person name="Zhang Y."/>
        </authorList>
    </citation>
    <scope>NUCLEOTIDE SEQUENCE [LARGE SCALE GENOMIC DNA]</scope>
    <source>
        <strain evidence="2">cv. Punajuju</strain>
    </source>
</reference>
<gene>
    <name evidence="1" type="ORF">L2E82_40245</name>
</gene>
<dbReference type="EMBL" id="CM042015">
    <property type="protein sequence ID" value="KAI3710462.1"/>
    <property type="molecule type" value="Genomic_DNA"/>
</dbReference>
<name>A0ACB9AJX3_CICIN</name>